<dbReference type="InterPro" id="IPR014031">
    <property type="entry name" value="Ketoacyl_synth_C"/>
</dbReference>
<dbReference type="PANTHER" id="PTHR11712">
    <property type="entry name" value="POLYKETIDE SYNTHASE-RELATED"/>
    <property type="match status" value="1"/>
</dbReference>
<dbReference type="SUPFAM" id="SSF53901">
    <property type="entry name" value="Thiolase-like"/>
    <property type="match status" value="2"/>
</dbReference>
<comment type="similarity">
    <text evidence="1 4">Belongs to the thiolase-like superfamily. Beta-ketoacyl-ACP synthases family.</text>
</comment>
<dbReference type="InterPro" id="IPR000794">
    <property type="entry name" value="Beta-ketoacyl_synthase"/>
</dbReference>
<evidence type="ECO:0000313" key="7">
    <source>
        <dbReference type="Proteomes" id="UP001500449"/>
    </source>
</evidence>
<name>A0ABN2N5J3_9PSEU</name>
<dbReference type="InterPro" id="IPR014030">
    <property type="entry name" value="Ketoacyl_synth_N"/>
</dbReference>
<evidence type="ECO:0000256" key="3">
    <source>
        <dbReference type="ARBA" id="ARBA00023315"/>
    </source>
</evidence>
<reference evidence="6 7" key="1">
    <citation type="journal article" date="2019" name="Int. J. Syst. Evol. Microbiol.">
        <title>The Global Catalogue of Microorganisms (GCM) 10K type strain sequencing project: providing services to taxonomists for standard genome sequencing and annotation.</title>
        <authorList>
            <consortium name="The Broad Institute Genomics Platform"/>
            <consortium name="The Broad Institute Genome Sequencing Center for Infectious Disease"/>
            <person name="Wu L."/>
            <person name="Ma J."/>
        </authorList>
    </citation>
    <scope>NUCLEOTIDE SEQUENCE [LARGE SCALE GENOMIC DNA]</scope>
    <source>
        <strain evidence="6 7">JCM 16009</strain>
    </source>
</reference>
<evidence type="ECO:0000256" key="4">
    <source>
        <dbReference type="RuleBase" id="RU003694"/>
    </source>
</evidence>
<evidence type="ECO:0000256" key="1">
    <source>
        <dbReference type="ARBA" id="ARBA00008467"/>
    </source>
</evidence>
<keyword evidence="2 4" id="KW-0808">Transferase</keyword>
<keyword evidence="3" id="KW-0012">Acyltransferase</keyword>
<accession>A0ABN2N5J3</accession>
<proteinExistence type="inferred from homology"/>
<dbReference type="Pfam" id="PF02801">
    <property type="entry name" value="Ketoacyl-synt_C"/>
    <property type="match status" value="1"/>
</dbReference>
<dbReference type="Proteomes" id="UP001500449">
    <property type="component" value="Unassembled WGS sequence"/>
</dbReference>
<dbReference type="InterPro" id="IPR020841">
    <property type="entry name" value="PKS_Beta-ketoAc_synthase_dom"/>
</dbReference>
<dbReference type="PANTHER" id="PTHR11712:SF322">
    <property type="entry name" value="POLYKETIDE BETA-KETOACYL SYNTHASE 2-RELATED"/>
    <property type="match status" value="1"/>
</dbReference>
<evidence type="ECO:0000259" key="5">
    <source>
        <dbReference type="PROSITE" id="PS52004"/>
    </source>
</evidence>
<keyword evidence="7" id="KW-1185">Reference proteome</keyword>
<protein>
    <submittedName>
        <fullName evidence="6">Ketosynthase chain-length factor</fullName>
    </submittedName>
</protein>
<gene>
    <name evidence="6" type="ORF">GCM10009836_35260</name>
</gene>
<evidence type="ECO:0000313" key="6">
    <source>
        <dbReference type="EMBL" id="GAA1852166.1"/>
    </source>
</evidence>
<evidence type="ECO:0000256" key="2">
    <source>
        <dbReference type="ARBA" id="ARBA00022679"/>
    </source>
</evidence>
<dbReference type="SMART" id="SM00825">
    <property type="entry name" value="PKS_KS"/>
    <property type="match status" value="1"/>
</dbReference>
<dbReference type="Pfam" id="PF00109">
    <property type="entry name" value="ketoacyl-synt"/>
    <property type="match status" value="1"/>
</dbReference>
<dbReference type="RefSeq" id="WP_344417930.1">
    <property type="nucleotide sequence ID" value="NZ_BAAAQK010000009.1"/>
</dbReference>
<dbReference type="CDD" id="cd00832">
    <property type="entry name" value="CLF"/>
    <property type="match status" value="1"/>
</dbReference>
<dbReference type="EMBL" id="BAAAQK010000009">
    <property type="protein sequence ID" value="GAA1852166.1"/>
    <property type="molecule type" value="Genomic_DNA"/>
</dbReference>
<feature type="domain" description="Ketosynthase family 3 (KS3)" evidence="5">
    <location>
        <begin position="1"/>
        <end position="402"/>
    </location>
</feature>
<dbReference type="PROSITE" id="PS52004">
    <property type="entry name" value="KS3_2"/>
    <property type="match status" value="1"/>
</dbReference>
<dbReference type="Gene3D" id="3.40.47.10">
    <property type="match status" value="2"/>
</dbReference>
<organism evidence="6 7">
    <name type="scientific">Pseudonocardia ailaonensis</name>
    <dbReference type="NCBI Taxonomy" id="367279"/>
    <lineage>
        <taxon>Bacteria</taxon>
        <taxon>Bacillati</taxon>
        <taxon>Actinomycetota</taxon>
        <taxon>Actinomycetes</taxon>
        <taxon>Pseudonocardiales</taxon>
        <taxon>Pseudonocardiaceae</taxon>
        <taxon>Pseudonocardia</taxon>
    </lineage>
</organism>
<sequence length="407" mass="41793">MTAAVVTGLGVVAPTGLGADRHWESTLAGRSGIGPVARFDASSYPARLAGEVHGFDAAEHVPSRLLPQTDHLTRMALAASDWAFADARISPERLGDFAAGVVTANSAGGFEFGQRELQKLWSLGSTHVSAYQSFAWFYAVNTGQISIRHGLRGPSGVLVTEQAGGLDSLAQARRLLRRGSELVVAGAVDAPVCPWGWTALLAGGRLSHRDDPALAFRPFDSDASGAVAGEGGALLVVERADTAAARGAPVYGTIAGTASTFDPRPGSGREPGLRRAVEMALTDAGIGPAEVDVVFADAAGVPEEDAAEAAALRAVFGPNGVPVTAPKTLTGRLASGGSALDAATALLALRNNVIPATTAVVDVPDEYGLDLVRDGPRQAELRTAVVLARGVRGFNAALVLTTEGERP</sequence>
<comment type="caution">
    <text evidence="6">The sequence shown here is derived from an EMBL/GenBank/DDBJ whole genome shotgun (WGS) entry which is preliminary data.</text>
</comment>
<dbReference type="InterPro" id="IPR016039">
    <property type="entry name" value="Thiolase-like"/>
</dbReference>